<protein>
    <submittedName>
        <fullName evidence="3">Histidine kinase</fullName>
    </submittedName>
</protein>
<keyword evidence="3" id="KW-0808">Transferase</keyword>
<evidence type="ECO:0000259" key="2">
    <source>
        <dbReference type="Pfam" id="PF06580"/>
    </source>
</evidence>
<feature type="transmembrane region" description="Helical" evidence="1">
    <location>
        <begin position="67"/>
        <end position="88"/>
    </location>
</feature>
<keyword evidence="1" id="KW-0812">Transmembrane</keyword>
<keyword evidence="1" id="KW-1133">Transmembrane helix</keyword>
<dbReference type="PANTHER" id="PTHR34220:SF7">
    <property type="entry name" value="SENSOR HISTIDINE KINASE YPDA"/>
    <property type="match status" value="1"/>
</dbReference>
<evidence type="ECO:0000256" key="1">
    <source>
        <dbReference type="SAM" id="Phobius"/>
    </source>
</evidence>
<dbReference type="InterPro" id="IPR010559">
    <property type="entry name" value="Sig_transdc_His_kin_internal"/>
</dbReference>
<keyword evidence="4" id="KW-1185">Reference proteome</keyword>
<keyword evidence="1" id="KW-0472">Membrane</keyword>
<evidence type="ECO:0000313" key="3">
    <source>
        <dbReference type="EMBL" id="MDH7640922.1"/>
    </source>
</evidence>
<dbReference type="Proteomes" id="UP001160625">
    <property type="component" value="Unassembled WGS sequence"/>
</dbReference>
<reference evidence="3" key="1">
    <citation type="submission" date="2023-04" db="EMBL/GenBank/DDBJ databases">
        <title>Sphingomonas sp. MAHUQ-71 isolated from rice field.</title>
        <authorList>
            <person name="Huq M.A."/>
        </authorList>
    </citation>
    <scope>NUCLEOTIDE SEQUENCE</scope>
    <source>
        <strain evidence="3">MAHUQ-71</strain>
    </source>
</reference>
<evidence type="ECO:0000313" key="4">
    <source>
        <dbReference type="Proteomes" id="UP001160625"/>
    </source>
</evidence>
<gene>
    <name evidence="3" type="ORF">QGN17_19470</name>
</gene>
<dbReference type="InterPro" id="IPR050640">
    <property type="entry name" value="Bact_2-comp_sensor_kinase"/>
</dbReference>
<feature type="transmembrane region" description="Helical" evidence="1">
    <location>
        <begin position="147"/>
        <end position="165"/>
    </location>
</feature>
<dbReference type="Pfam" id="PF06580">
    <property type="entry name" value="His_kinase"/>
    <property type="match status" value="1"/>
</dbReference>
<proteinExistence type="predicted"/>
<keyword evidence="3" id="KW-0418">Kinase</keyword>
<feature type="transmembrane region" description="Helical" evidence="1">
    <location>
        <begin position="36"/>
        <end position="55"/>
    </location>
</feature>
<dbReference type="GO" id="GO:0016301">
    <property type="term" value="F:kinase activity"/>
    <property type="evidence" value="ECO:0007669"/>
    <property type="project" value="UniProtKB-KW"/>
</dbReference>
<feature type="transmembrane region" description="Helical" evidence="1">
    <location>
        <begin position="100"/>
        <end position="127"/>
    </location>
</feature>
<name>A0ABT6N734_9SPHN</name>
<dbReference type="PANTHER" id="PTHR34220">
    <property type="entry name" value="SENSOR HISTIDINE KINASE YPDA"/>
    <property type="match status" value="1"/>
</dbReference>
<comment type="caution">
    <text evidence="3">The sequence shown here is derived from an EMBL/GenBank/DDBJ whole genome shotgun (WGS) entry which is preliminary data.</text>
</comment>
<feature type="domain" description="Signal transduction histidine kinase internal region" evidence="2">
    <location>
        <begin position="187"/>
        <end position="267"/>
    </location>
</feature>
<dbReference type="EMBL" id="JARYGZ010000005">
    <property type="protein sequence ID" value="MDH7640922.1"/>
    <property type="molecule type" value="Genomic_DNA"/>
</dbReference>
<sequence>MRFAGGGDLKHWQANRPAMLSTAAENDRRDARWRDAILAIVGLWLIVLVIYLPIIINNHHGEGTVSVLLDCATIPVSMLLAVPLFVVFRATLGLPPVLRGVLLMAELMLIVVGQLAFDLVYTHFVITHASLTWSAVPHDLAHSYDRGFRYAAVFAINLALFQLAYSRRRSRRQERQLASLVAASRQAEIDALLAKLSPHFLFNTLNVISGLVVTRRNREADDLLGRLSTFLRASLGQDAYRFGAVDSELSLVEDYLEIESARFGERLVPRVGCEPEAASLPMPKLLLQPLIDITVRDGVDTVTDPVTVTVNAAIEGDAWLRLAVSDDARIAGRRVDPAEAVLATIHQRLDALFGGRASLDVHANGQGFLATMRLPLDALRRELV</sequence>
<organism evidence="3 4">
    <name type="scientific">Sphingomonas oryzagri</name>
    <dbReference type="NCBI Taxonomy" id="3042314"/>
    <lineage>
        <taxon>Bacteria</taxon>
        <taxon>Pseudomonadati</taxon>
        <taxon>Pseudomonadota</taxon>
        <taxon>Alphaproteobacteria</taxon>
        <taxon>Sphingomonadales</taxon>
        <taxon>Sphingomonadaceae</taxon>
        <taxon>Sphingomonas</taxon>
    </lineage>
</organism>
<accession>A0ABT6N734</accession>